<evidence type="ECO:0000313" key="1">
    <source>
        <dbReference type="EMBL" id="GGK18423.1"/>
    </source>
</evidence>
<dbReference type="EMBL" id="BMPP01000003">
    <property type="protein sequence ID" value="GGK18423.1"/>
    <property type="molecule type" value="Genomic_DNA"/>
</dbReference>
<evidence type="ECO:0000313" key="2">
    <source>
        <dbReference type="Proteomes" id="UP000647587"/>
    </source>
</evidence>
<reference evidence="2" key="1">
    <citation type="journal article" date="2019" name="Int. J. Syst. Evol. Microbiol.">
        <title>The Global Catalogue of Microorganisms (GCM) 10K type strain sequencing project: providing services to taxonomists for standard genome sequencing and annotation.</title>
        <authorList>
            <consortium name="The Broad Institute Genomics Platform"/>
            <consortium name="The Broad Institute Genome Sequencing Center for Infectious Disease"/>
            <person name="Wu L."/>
            <person name="Ma J."/>
        </authorList>
    </citation>
    <scope>NUCLEOTIDE SEQUENCE [LARGE SCALE GENOMIC DNA]</scope>
    <source>
        <strain evidence="2">JCM 30331</strain>
    </source>
</reference>
<sequence length="161" mass="18190">MNPTKEPVVDSLAVWSALQNLKLSWNEPAGRVFSLTPEVQLVAVALSPGSNFYLGQLYASEEFFDLINGAGDYTEEELSDSDRVMGRRYGYAEELIKGWQNEAARSLGEPFSTTGSPLYRVTWHLPHLGTSMEIHQEDKELCIEVRLILTPPDIRTIPWNY</sequence>
<organism evidence="1 2">
    <name type="scientific">Deinococcus malanensis</name>
    <dbReference type="NCBI Taxonomy" id="1706855"/>
    <lineage>
        <taxon>Bacteria</taxon>
        <taxon>Thermotogati</taxon>
        <taxon>Deinococcota</taxon>
        <taxon>Deinococci</taxon>
        <taxon>Deinococcales</taxon>
        <taxon>Deinococcaceae</taxon>
        <taxon>Deinococcus</taxon>
    </lineage>
</organism>
<dbReference type="RefSeq" id="WP_189005097.1">
    <property type="nucleotide sequence ID" value="NZ_BMPP01000003.1"/>
</dbReference>
<protein>
    <submittedName>
        <fullName evidence="1">Uncharacterized protein</fullName>
    </submittedName>
</protein>
<comment type="caution">
    <text evidence="1">The sequence shown here is derived from an EMBL/GenBank/DDBJ whole genome shotgun (WGS) entry which is preliminary data.</text>
</comment>
<proteinExistence type="predicted"/>
<keyword evidence="2" id="KW-1185">Reference proteome</keyword>
<accession>A0ABQ2ENY1</accession>
<name>A0ABQ2ENY1_9DEIO</name>
<dbReference type="Proteomes" id="UP000647587">
    <property type="component" value="Unassembled WGS sequence"/>
</dbReference>
<gene>
    <name evidence="1" type="ORF">GCM10008955_09810</name>
</gene>